<evidence type="ECO:0000256" key="3">
    <source>
        <dbReference type="PROSITE-ProRule" id="PRU00023"/>
    </source>
</evidence>
<dbReference type="InterPro" id="IPR050663">
    <property type="entry name" value="Ankyrin-SOCS_Box"/>
</dbReference>
<name>A0ABD2WBL2_9HYME</name>
<sequence>MSSSDDSREIVNDDEVDEIERIVSECARVNVEKLKSIRENLHWEENESGDLVGQIQPLLIDWLGAYPNLREIFLPKEIDLLLKDSIKCRTKRADLDDNAGDVFLEFLVGTGYKDEPEVDGEVDDDGKPLLRRTTSVHLAAHEEDYYGLQELFKIYDRFDLNFADQFGYTHFHAACEYGFDDIVKKFLEFGEDPELLVPKTGDSSLHMTVTNKNHTVARLLLESGANPNLANLNGWTPLHYICKMNEDQSNEDDDFAELFLTINDDIQKTVQIDAQDKWGNTPLHLALDYGLVVTSETLLRRGADPNITNAEGLTPLHMICKRDDNIELLEMFFNINEEKNQVVQIDARDKKGRTPLQYAVANYSPRMVEFLFDHGADLSNFVFPSDSDFDEEYDIRIHSYSSRIKLRLASGSLACVECLEKRGYKLDRSDALTIMNLFAQQNVFENQTDLDQSWYDDESFVRETKETKVRPGLSLYDFIRSPPEEATKLLTYMEYLNFARRCYTPIYPIEPFNASIAHLCEMSSRRFFRRWALDPLMELTHYRLPILCCEMIIKQLMNEDLRRVCLAATGQTL</sequence>
<dbReference type="Proteomes" id="UP001627154">
    <property type="component" value="Unassembled WGS sequence"/>
</dbReference>
<dbReference type="InterPro" id="IPR036770">
    <property type="entry name" value="Ankyrin_rpt-contain_sf"/>
</dbReference>
<dbReference type="PROSITE" id="PS50088">
    <property type="entry name" value="ANK_REPEAT"/>
    <property type="match status" value="3"/>
</dbReference>
<protein>
    <submittedName>
        <fullName evidence="4">Uncharacterized protein</fullName>
    </submittedName>
</protein>
<dbReference type="SMART" id="SM00248">
    <property type="entry name" value="ANK"/>
    <property type="match status" value="7"/>
</dbReference>
<dbReference type="PROSITE" id="PS50297">
    <property type="entry name" value="ANK_REP_REGION"/>
    <property type="match status" value="3"/>
</dbReference>
<feature type="repeat" description="ANK" evidence="3">
    <location>
        <begin position="200"/>
        <end position="232"/>
    </location>
</feature>
<evidence type="ECO:0000256" key="2">
    <source>
        <dbReference type="ARBA" id="ARBA00023043"/>
    </source>
</evidence>
<keyword evidence="5" id="KW-1185">Reference proteome</keyword>
<gene>
    <name evidence="4" type="ORF">TKK_014840</name>
</gene>
<dbReference type="PANTHER" id="PTHR24193">
    <property type="entry name" value="ANKYRIN REPEAT PROTEIN"/>
    <property type="match status" value="1"/>
</dbReference>
<dbReference type="PANTHER" id="PTHR24193:SF121">
    <property type="entry name" value="ADA2A-CONTAINING COMPLEX COMPONENT 3, ISOFORM D"/>
    <property type="match status" value="1"/>
</dbReference>
<dbReference type="EMBL" id="JBJJXI010000120">
    <property type="protein sequence ID" value="KAL3390303.1"/>
    <property type="molecule type" value="Genomic_DNA"/>
</dbReference>
<dbReference type="Gene3D" id="1.25.40.20">
    <property type="entry name" value="Ankyrin repeat-containing domain"/>
    <property type="match status" value="1"/>
</dbReference>
<comment type="caution">
    <text evidence="4">The sequence shown here is derived from an EMBL/GenBank/DDBJ whole genome shotgun (WGS) entry which is preliminary data.</text>
</comment>
<evidence type="ECO:0000313" key="4">
    <source>
        <dbReference type="EMBL" id="KAL3390303.1"/>
    </source>
</evidence>
<keyword evidence="2 3" id="KW-0040">ANK repeat</keyword>
<feature type="repeat" description="ANK" evidence="3">
    <location>
        <begin position="278"/>
        <end position="310"/>
    </location>
</feature>
<dbReference type="AlphaFoldDB" id="A0ABD2WBL2"/>
<dbReference type="Pfam" id="PF12796">
    <property type="entry name" value="Ank_2"/>
    <property type="match status" value="1"/>
</dbReference>
<evidence type="ECO:0000256" key="1">
    <source>
        <dbReference type="ARBA" id="ARBA00022737"/>
    </source>
</evidence>
<feature type="repeat" description="ANK" evidence="3">
    <location>
        <begin position="351"/>
        <end position="379"/>
    </location>
</feature>
<dbReference type="SUPFAM" id="SSF48403">
    <property type="entry name" value="Ankyrin repeat"/>
    <property type="match status" value="1"/>
</dbReference>
<reference evidence="4 5" key="1">
    <citation type="journal article" date="2024" name="bioRxiv">
        <title>A reference genome for Trichogramma kaykai: A tiny desert-dwelling parasitoid wasp with competing sex-ratio distorters.</title>
        <authorList>
            <person name="Culotta J."/>
            <person name="Lindsey A.R."/>
        </authorList>
    </citation>
    <scope>NUCLEOTIDE SEQUENCE [LARGE SCALE GENOMIC DNA]</scope>
    <source>
        <strain evidence="4 5">KSX58</strain>
    </source>
</reference>
<accession>A0ABD2WBL2</accession>
<proteinExistence type="predicted"/>
<keyword evidence="1" id="KW-0677">Repeat</keyword>
<organism evidence="4 5">
    <name type="scientific">Trichogramma kaykai</name>
    <dbReference type="NCBI Taxonomy" id="54128"/>
    <lineage>
        <taxon>Eukaryota</taxon>
        <taxon>Metazoa</taxon>
        <taxon>Ecdysozoa</taxon>
        <taxon>Arthropoda</taxon>
        <taxon>Hexapoda</taxon>
        <taxon>Insecta</taxon>
        <taxon>Pterygota</taxon>
        <taxon>Neoptera</taxon>
        <taxon>Endopterygota</taxon>
        <taxon>Hymenoptera</taxon>
        <taxon>Apocrita</taxon>
        <taxon>Proctotrupomorpha</taxon>
        <taxon>Chalcidoidea</taxon>
        <taxon>Trichogrammatidae</taxon>
        <taxon>Trichogramma</taxon>
    </lineage>
</organism>
<dbReference type="InterPro" id="IPR002110">
    <property type="entry name" value="Ankyrin_rpt"/>
</dbReference>
<dbReference type="Pfam" id="PF00023">
    <property type="entry name" value="Ank"/>
    <property type="match status" value="1"/>
</dbReference>
<evidence type="ECO:0000313" key="5">
    <source>
        <dbReference type="Proteomes" id="UP001627154"/>
    </source>
</evidence>